<reference evidence="1" key="1">
    <citation type="journal article" date="2020" name="Nature">
        <title>Giant virus diversity and host interactions through global metagenomics.</title>
        <authorList>
            <person name="Schulz F."/>
            <person name="Roux S."/>
            <person name="Paez-Espino D."/>
            <person name="Jungbluth S."/>
            <person name="Walsh D.A."/>
            <person name="Denef V.J."/>
            <person name="McMahon K.D."/>
            <person name="Konstantinidis K.T."/>
            <person name="Eloe-Fadrosh E.A."/>
            <person name="Kyrpides N.C."/>
            <person name="Woyke T."/>
        </authorList>
    </citation>
    <scope>NUCLEOTIDE SEQUENCE</scope>
    <source>
        <strain evidence="1">GVMAG-M-3300023174-130</strain>
    </source>
</reference>
<name>A0A6C0DAQ7_9ZZZZ</name>
<sequence>MPKKIRSVKKNKHNKTKRVSKRVLAMWSDPESVWGKNKPLENWWGDLASGKKVVVIYMDGEHKSVKLNKRGTDKFKAQFDGFDADPTIIAVLSSNMSQDAYEENLYPKAKDKKVEEVIKNYKHYFVSFGPTPKDMIENGYPKMEKIMFPY</sequence>
<protein>
    <submittedName>
        <fullName evidence="1">Uncharacterized protein</fullName>
    </submittedName>
</protein>
<accession>A0A6C0DAQ7</accession>
<evidence type="ECO:0000313" key="1">
    <source>
        <dbReference type="EMBL" id="QHT12715.1"/>
    </source>
</evidence>
<organism evidence="1">
    <name type="scientific">viral metagenome</name>
    <dbReference type="NCBI Taxonomy" id="1070528"/>
    <lineage>
        <taxon>unclassified sequences</taxon>
        <taxon>metagenomes</taxon>
        <taxon>organismal metagenomes</taxon>
    </lineage>
</organism>
<dbReference type="AlphaFoldDB" id="A0A6C0DAQ7"/>
<proteinExistence type="predicted"/>
<dbReference type="EMBL" id="MN739549">
    <property type="protein sequence ID" value="QHT12715.1"/>
    <property type="molecule type" value="Genomic_DNA"/>
</dbReference>